<accession>A0A511DN59</accession>
<evidence type="ECO:0000256" key="8">
    <source>
        <dbReference type="ARBA" id="ARBA00023125"/>
    </source>
</evidence>
<dbReference type="Gene3D" id="1.10.10.160">
    <property type="match status" value="1"/>
</dbReference>
<comment type="function">
    <text evidence="10">A helicase/nuclease that prepares dsDNA breaks (DSB) for recombinational DNA repair. Binds to DSBs and unwinds DNA via a highly rapid and processive ATP-dependent bidirectional helicase activity. Unwinds dsDNA until it encounters a Chi (crossover hotspot instigator) sequence from the 3' direction. Cuts ssDNA a few nucleotides 3' to the Chi site. The properties and activities of the enzyme are changed at Chi. The Chi-altered holoenzyme produces a long 3'-ssDNA overhang and facilitates RecA-binding to the ssDNA for homologous DNA recombination and repair. Holoenzyme degrades any linearized DNA that is unable to undergo homologous recombination. In the holoenzyme this subunit recognizes the wild-type Chi sequence, and when added to isolated RecB increases its ATP-dependent helicase processivity.</text>
</comment>
<dbReference type="NCBIfam" id="TIGR01450">
    <property type="entry name" value="recC"/>
    <property type="match status" value="1"/>
</dbReference>
<evidence type="ECO:0000256" key="9">
    <source>
        <dbReference type="ARBA" id="ARBA00023204"/>
    </source>
</evidence>
<dbReference type="EMBL" id="BJVJ01000081">
    <property type="protein sequence ID" value="GEL26255.1"/>
    <property type="molecule type" value="Genomic_DNA"/>
</dbReference>
<dbReference type="GO" id="GO:0003677">
    <property type="term" value="F:DNA binding"/>
    <property type="evidence" value="ECO:0007669"/>
    <property type="project" value="UniProtKB-UniRule"/>
</dbReference>
<dbReference type="InterPro" id="IPR011335">
    <property type="entry name" value="Restrct_endonuc-II-like"/>
</dbReference>
<feature type="compositionally biased region" description="Basic and acidic residues" evidence="11">
    <location>
        <begin position="687"/>
        <end position="702"/>
    </location>
</feature>
<keyword evidence="6 10" id="KW-0269">Exonuclease</keyword>
<evidence type="ECO:0000313" key="13">
    <source>
        <dbReference type="EMBL" id="GEL26255.1"/>
    </source>
</evidence>
<evidence type="ECO:0000256" key="5">
    <source>
        <dbReference type="ARBA" id="ARBA00022806"/>
    </source>
</evidence>
<feature type="domain" description="RecC C-terminal" evidence="12">
    <location>
        <begin position="822"/>
        <end position="1055"/>
    </location>
</feature>
<dbReference type="HAMAP" id="MF_01486">
    <property type="entry name" value="RecC"/>
    <property type="match status" value="1"/>
</dbReference>
<dbReference type="AlphaFoldDB" id="A0A511DN59"/>
<keyword evidence="9 10" id="KW-0234">DNA repair</keyword>
<dbReference type="InterPro" id="IPR006697">
    <property type="entry name" value="RecC"/>
</dbReference>
<dbReference type="InterPro" id="IPR013986">
    <property type="entry name" value="DExx_box_DNA_helicase_dom_sf"/>
</dbReference>
<evidence type="ECO:0000256" key="11">
    <source>
        <dbReference type="SAM" id="MobiDB-lite"/>
    </source>
</evidence>
<dbReference type="GO" id="GO:0000724">
    <property type="term" value="P:double-strand break repair via homologous recombination"/>
    <property type="evidence" value="ECO:0007669"/>
    <property type="project" value="UniProtKB-UniRule"/>
</dbReference>
<evidence type="ECO:0000313" key="14">
    <source>
        <dbReference type="Proteomes" id="UP000321685"/>
    </source>
</evidence>
<dbReference type="Gene3D" id="3.40.50.300">
    <property type="entry name" value="P-loop containing nucleotide triphosphate hydrolases"/>
    <property type="match status" value="2"/>
</dbReference>
<evidence type="ECO:0000259" key="12">
    <source>
        <dbReference type="Pfam" id="PF17946"/>
    </source>
</evidence>
<dbReference type="SUPFAM" id="SSF52980">
    <property type="entry name" value="Restriction endonuclease-like"/>
    <property type="match status" value="1"/>
</dbReference>
<dbReference type="Pfam" id="PF04257">
    <property type="entry name" value="Exonuc_V_gamma"/>
    <property type="match status" value="1"/>
</dbReference>
<dbReference type="GO" id="GO:0003678">
    <property type="term" value="F:DNA helicase activity"/>
    <property type="evidence" value="ECO:0007669"/>
    <property type="project" value="UniProtKB-UniRule"/>
</dbReference>
<evidence type="ECO:0000256" key="6">
    <source>
        <dbReference type="ARBA" id="ARBA00022839"/>
    </source>
</evidence>
<dbReference type="Gene3D" id="1.10.10.990">
    <property type="match status" value="1"/>
</dbReference>
<dbReference type="PANTHER" id="PTHR30591:SF1">
    <property type="entry name" value="RECBCD ENZYME SUBUNIT RECC"/>
    <property type="match status" value="1"/>
</dbReference>
<keyword evidence="3 10" id="KW-0227">DNA damage</keyword>
<dbReference type="Pfam" id="PF17946">
    <property type="entry name" value="RecC_C"/>
    <property type="match status" value="1"/>
</dbReference>
<protein>
    <recommendedName>
        <fullName evidence="10">RecBCD enzyme subunit RecC</fullName>
    </recommendedName>
    <alternativeName>
        <fullName evidence="10">Exonuclease V subunit RecC</fullName>
        <shortName evidence="10">ExoV subunit RecC</shortName>
    </alternativeName>
    <alternativeName>
        <fullName evidence="10">Helicase/nuclease RecBCD subunit RecC</fullName>
    </alternativeName>
</protein>
<evidence type="ECO:0000256" key="3">
    <source>
        <dbReference type="ARBA" id="ARBA00022763"/>
    </source>
</evidence>
<dbReference type="SUPFAM" id="SSF52540">
    <property type="entry name" value="P-loop containing nucleoside triphosphate hydrolases"/>
    <property type="match status" value="2"/>
</dbReference>
<sequence length="1133" mass="119971">MVVDNVPGVLHVHRAERADTLADALAAILAEVPADPFAAEVVAVPERGVERWLAQRLAHRLGTRDGRGDGVCANVRFPSPAEVADAAVFAATGTDPDDDPWRPARAVWPLLELIDEAAGEARFALLGAHLGTGATDSHRRGRRYALARRLAELFASYAAHRPGMLGAWLAGADVDGPGGAPLAADLRWQAELWRRLRAHIGVPGPAERVEATCAVLREEPGRAALPPRLSVFGPTRLAAGRLAVLDALAAHRDVHLWIAHPSPALWGTLSAQAGTAPRRADDTSAGAVANPLLASLGRDVRELQLRLPVGADVHHEGAPPPATLLGALQRALRDDTAPGALPTMLDPGDRSVQVHACHGPDRQVEVLREVVLGLLADDPTLEPRDVVVMCPDIETFAPLISATFGLAVGSADTGGDDSGHPGHRLPVRLADRALRQVNPLLDTVATLLELADARLTATQVLDLAGTEPVRRRFRFDDDALDRLRELVVNAGVRWGLDAEHRGPFALGGFPQNTWSAGLDRMLLGVAMDEADRQYLGTALPLDDVGSSDVDTVGRFAELVERLAAVLAGLRGERTLTQWGAALTGGLDALTTTTPTDAWQAAQARAELAEVTASAGPHASTVPLGLPDVRGLLTDRLRGRPTRANFRTGTLTVATLVPMRSVPHRVVCLLGLDDGAFPRAGEPDGDDVLARDPRVGERDPRSEDRQLLLDAIGAATEHLVVVHSGADERTNVRRPPSVPVGELLDALDTVAVGPDGRRARDHVVVRHPLQPFDSLNFTGDALGGPRPFSFDRAALAGAIAATGTRTPPPPLLPGPLPTLPPATEVELDDLVRFLEGPAKAFLRQRVGVSVFAADDDPDDALPVELDQLQRWHIGARLLADRLAGHDLAACTAAEWRRGALPPGALGRRILEDVVAQVEPLVAATLPLRTSPPESLDVTATVAGVRLVGTVGGVVRTGSGPGATGDVVAAGFSRLGAKQRIGAWVRLLALTAARPDTTWRAVTIGRGSDGPERSVLGPLEQGRAAAQLADLLALHRDGLCAALPLTLKSSYAYANRRRMRGRTTDDAVDAARTQWGGRYGPERDDAAHTLVWGAGTPFDVLLAEPARSGDEPSRFGELAMRVWTPLLAAEEVSLP</sequence>
<comment type="caution">
    <text evidence="13">The sequence shown here is derived from an EMBL/GenBank/DDBJ whole genome shotgun (WGS) entry which is preliminary data.</text>
</comment>
<reference evidence="13 14" key="1">
    <citation type="submission" date="2019-07" db="EMBL/GenBank/DDBJ databases">
        <title>Whole genome shotgun sequence of Pseudonocardia sulfidoxydans NBRC 16205.</title>
        <authorList>
            <person name="Hosoyama A."/>
            <person name="Uohara A."/>
            <person name="Ohji S."/>
            <person name="Ichikawa N."/>
        </authorList>
    </citation>
    <scope>NUCLEOTIDE SEQUENCE [LARGE SCALE GENOMIC DNA]</scope>
    <source>
        <strain evidence="13 14">NBRC 16205</strain>
    </source>
</reference>
<keyword evidence="2 10" id="KW-0547">Nucleotide-binding</keyword>
<keyword evidence="1 10" id="KW-0540">Nuclease</keyword>
<dbReference type="Proteomes" id="UP000321685">
    <property type="component" value="Unassembled WGS sequence"/>
</dbReference>
<evidence type="ECO:0000256" key="4">
    <source>
        <dbReference type="ARBA" id="ARBA00022801"/>
    </source>
</evidence>
<dbReference type="InterPro" id="IPR041500">
    <property type="entry name" value="RecC_C"/>
</dbReference>
<dbReference type="GO" id="GO:0009338">
    <property type="term" value="C:exodeoxyribonuclease V complex"/>
    <property type="evidence" value="ECO:0007669"/>
    <property type="project" value="InterPro"/>
</dbReference>
<evidence type="ECO:0000256" key="7">
    <source>
        <dbReference type="ARBA" id="ARBA00022840"/>
    </source>
</evidence>
<keyword evidence="7 10" id="KW-0067">ATP-binding</keyword>
<organism evidence="13 14">
    <name type="scientific">Pseudonocardia sulfidoxydans NBRC 16205</name>
    <dbReference type="NCBI Taxonomy" id="1223511"/>
    <lineage>
        <taxon>Bacteria</taxon>
        <taxon>Bacillati</taxon>
        <taxon>Actinomycetota</taxon>
        <taxon>Actinomycetes</taxon>
        <taxon>Pseudonocardiales</taxon>
        <taxon>Pseudonocardiaceae</taxon>
        <taxon>Pseudonocardia</taxon>
    </lineage>
</organism>
<dbReference type="GO" id="GO:0008854">
    <property type="term" value="F:exodeoxyribonuclease V activity"/>
    <property type="evidence" value="ECO:0007669"/>
    <property type="project" value="InterPro"/>
</dbReference>
<comment type="subunit">
    <text evidence="10">Heterotrimer of RecB, RecC and RecD. All subunits contribute to DNA-binding.</text>
</comment>
<dbReference type="Gene3D" id="3.40.50.10930">
    <property type="match status" value="1"/>
</dbReference>
<dbReference type="PANTHER" id="PTHR30591">
    <property type="entry name" value="RECBCD ENZYME SUBUNIT RECC"/>
    <property type="match status" value="1"/>
</dbReference>
<gene>
    <name evidence="10 13" type="primary">recC</name>
    <name evidence="13" type="ORF">PSU4_52090</name>
</gene>
<comment type="miscellaneous">
    <text evidence="10">In the RecBCD complex, RecB has a slow 3'-5' helicase, an exonuclease activity and loads RecA onto ssDNA, RecD has a fast 5'-3' helicase activity, while RecC stimulates the ATPase and processivity of the RecB helicase and contributes to recognition of the Chi site.</text>
</comment>
<comment type="similarity">
    <text evidence="10">Belongs to the RecC family.</text>
</comment>
<feature type="region of interest" description="Disordered" evidence="11">
    <location>
        <begin position="679"/>
        <end position="702"/>
    </location>
</feature>
<dbReference type="PIRSF" id="PIRSF000980">
    <property type="entry name" value="RecC"/>
    <property type="match status" value="1"/>
</dbReference>
<evidence type="ECO:0000256" key="1">
    <source>
        <dbReference type="ARBA" id="ARBA00022722"/>
    </source>
</evidence>
<name>A0A511DN59_9PSEU</name>
<keyword evidence="5 10" id="KW-0347">Helicase</keyword>
<dbReference type="InterPro" id="IPR027417">
    <property type="entry name" value="P-loop_NTPase"/>
</dbReference>
<keyword evidence="8 10" id="KW-0238">DNA-binding</keyword>
<evidence type="ECO:0000256" key="2">
    <source>
        <dbReference type="ARBA" id="ARBA00022741"/>
    </source>
</evidence>
<proteinExistence type="inferred from homology"/>
<dbReference type="GO" id="GO:0005524">
    <property type="term" value="F:ATP binding"/>
    <property type="evidence" value="ECO:0007669"/>
    <property type="project" value="UniProtKB-UniRule"/>
</dbReference>
<keyword evidence="14" id="KW-1185">Reference proteome</keyword>
<evidence type="ECO:0000256" key="10">
    <source>
        <dbReference type="HAMAP-Rule" id="MF_01486"/>
    </source>
</evidence>
<keyword evidence="4 10" id="KW-0378">Hydrolase</keyword>